<keyword evidence="1" id="KW-1133">Transmembrane helix</keyword>
<dbReference type="EMBL" id="LUGG01000003">
    <property type="protein sequence ID" value="OBZ76247.1"/>
    <property type="molecule type" value="Genomic_DNA"/>
</dbReference>
<name>A0A1C7MHZ5_GRIFR</name>
<dbReference type="AlphaFoldDB" id="A0A1C7MHZ5"/>
<evidence type="ECO:0008006" key="4">
    <source>
        <dbReference type="Google" id="ProtNLM"/>
    </source>
</evidence>
<keyword evidence="1" id="KW-0472">Membrane</keyword>
<evidence type="ECO:0000256" key="1">
    <source>
        <dbReference type="SAM" id="Phobius"/>
    </source>
</evidence>
<protein>
    <recommendedName>
        <fullName evidence="4">G-protein coupled receptors family 1 profile domain-containing protein</fullName>
    </recommendedName>
</protein>
<evidence type="ECO:0000313" key="2">
    <source>
        <dbReference type="EMBL" id="OBZ76247.1"/>
    </source>
</evidence>
<accession>A0A1C7MHZ5</accession>
<feature type="transmembrane region" description="Helical" evidence="1">
    <location>
        <begin position="94"/>
        <end position="117"/>
    </location>
</feature>
<feature type="transmembrane region" description="Helical" evidence="1">
    <location>
        <begin position="129"/>
        <end position="153"/>
    </location>
</feature>
<organism evidence="2 3">
    <name type="scientific">Grifola frondosa</name>
    <name type="common">Maitake</name>
    <name type="synonym">Polyporus frondosus</name>
    <dbReference type="NCBI Taxonomy" id="5627"/>
    <lineage>
        <taxon>Eukaryota</taxon>
        <taxon>Fungi</taxon>
        <taxon>Dikarya</taxon>
        <taxon>Basidiomycota</taxon>
        <taxon>Agaricomycotina</taxon>
        <taxon>Agaricomycetes</taxon>
        <taxon>Polyporales</taxon>
        <taxon>Grifolaceae</taxon>
        <taxon>Grifola</taxon>
    </lineage>
</organism>
<feature type="transmembrane region" description="Helical" evidence="1">
    <location>
        <begin position="238"/>
        <end position="260"/>
    </location>
</feature>
<reference evidence="2 3" key="1">
    <citation type="submission" date="2016-03" db="EMBL/GenBank/DDBJ databases">
        <title>Whole genome sequencing of Grifola frondosa 9006-11.</title>
        <authorList>
            <person name="Min B."/>
            <person name="Park H."/>
            <person name="Kim J.-G."/>
            <person name="Cho H."/>
            <person name="Oh Y.-L."/>
            <person name="Kong W.-S."/>
            <person name="Choi I.-G."/>
        </authorList>
    </citation>
    <scope>NUCLEOTIDE SEQUENCE [LARGE SCALE GENOMIC DNA]</scope>
    <source>
        <strain evidence="2 3">9006-11</strain>
    </source>
</reference>
<dbReference type="OrthoDB" id="3197626at2759"/>
<feature type="transmembrane region" description="Helical" evidence="1">
    <location>
        <begin position="207"/>
        <end position="226"/>
    </location>
</feature>
<feature type="transmembrane region" description="Helical" evidence="1">
    <location>
        <begin position="160"/>
        <end position="181"/>
    </location>
</feature>
<comment type="caution">
    <text evidence="2">The sequence shown here is derived from an EMBL/GenBank/DDBJ whole genome shotgun (WGS) entry which is preliminary data.</text>
</comment>
<dbReference type="OMA" id="SISRINY"/>
<proteinExistence type="predicted"/>
<evidence type="ECO:0000313" key="3">
    <source>
        <dbReference type="Proteomes" id="UP000092993"/>
    </source>
</evidence>
<gene>
    <name evidence="2" type="ORF">A0H81_02956</name>
</gene>
<sequence>MYFCSDRHRSTSDITKRSIALHLTPNSDTAFSLSEHIHLLEFVMVNWHDPSVIAQDAESFAKISIAACSIYLWEWVVTVGFEWRLITRQMRWKWPMLICILCRVCMLISVILVIIGLDITTQVNCQVGLRAILFLDYLCLVLSSLLIVIRVIAIWNWNQYVIAVVTLVYCADIAGMIYGNVMGVDSAWDPVTHSCQQLNDSNNKATMGIAFDSDILLLILTFVGVWRQRGSGRLWKFIYRQGVIWIIIATIFYIPNVVLICLELNAMTNLMFSTPVYVALTICATRMQMSLYEHTSTDYIHASEASNDKGSMKFAQNPAVRTTVHNEATVIPISEFVKLGQMAPRLRP</sequence>
<keyword evidence="3" id="KW-1185">Reference proteome</keyword>
<dbReference type="Proteomes" id="UP000092993">
    <property type="component" value="Unassembled WGS sequence"/>
</dbReference>
<keyword evidence="1" id="KW-0812">Transmembrane</keyword>